<keyword evidence="9" id="KW-1133">Transmembrane helix</keyword>
<keyword evidence="7" id="KW-0067">ATP-binding</keyword>
<dbReference type="GO" id="GO:0016020">
    <property type="term" value="C:membrane"/>
    <property type="evidence" value="ECO:0007669"/>
    <property type="project" value="UniProtKB-SubCell"/>
</dbReference>
<keyword evidence="3" id="KW-0597">Phosphoprotein</keyword>
<evidence type="ECO:0000256" key="8">
    <source>
        <dbReference type="ARBA" id="ARBA00023012"/>
    </source>
</evidence>
<evidence type="ECO:0000256" key="5">
    <source>
        <dbReference type="ARBA" id="ARBA00022741"/>
    </source>
</evidence>
<dbReference type="GO" id="GO:0005524">
    <property type="term" value="F:ATP binding"/>
    <property type="evidence" value="ECO:0007669"/>
    <property type="project" value="UniProtKB-KW"/>
</dbReference>
<dbReference type="PROSITE" id="PS50113">
    <property type="entry name" value="PAC"/>
    <property type="match status" value="1"/>
</dbReference>
<feature type="transmembrane region" description="Helical" evidence="9">
    <location>
        <begin position="9"/>
        <end position="27"/>
    </location>
</feature>
<feature type="transmembrane region" description="Helical" evidence="9">
    <location>
        <begin position="335"/>
        <end position="353"/>
    </location>
</feature>
<keyword evidence="4" id="KW-0808">Transferase</keyword>
<dbReference type="Gene3D" id="3.30.70.270">
    <property type="match status" value="1"/>
</dbReference>
<keyword evidence="9" id="KW-0472">Membrane</keyword>
<reference evidence="13 14" key="1">
    <citation type="submission" date="2018-09" db="EMBL/GenBank/DDBJ databases">
        <title>Identification of marine bacteria producing industrial enzymes.</title>
        <authorList>
            <person name="Cheng T.H."/>
            <person name="Saidin J."/>
            <person name="Muhd D.D."/>
            <person name="Isa M.N.M."/>
            <person name="Bakar M.F.A."/>
            <person name="Ismail N."/>
        </authorList>
    </citation>
    <scope>NUCLEOTIDE SEQUENCE [LARGE SCALE GENOMIC DNA]</scope>
    <source>
        <strain evidence="13 14">MNAD 1.6</strain>
    </source>
</reference>
<dbReference type="InterPro" id="IPR029150">
    <property type="entry name" value="dCache_3"/>
</dbReference>
<dbReference type="SUPFAM" id="SSF55785">
    <property type="entry name" value="PYP-like sensor domain (PAS domain)"/>
    <property type="match status" value="1"/>
</dbReference>
<evidence type="ECO:0000256" key="7">
    <source>
        <dbReference type="ARBA" id="ARBA00022840"/>
    </source>
</evidence>
<dbReference type="RefSeq" id="WP_119853183.1">
    <property type="nucleotide sequence ID" value="NZ_QYSE01000002.1"/>
</dbReference>
<comment type="subcellular location">
    <subcellularLocation>
        <location evidence="2">Membrane</location>
    </subcellularLocation>
</comment>
<name>A0A3A3EQW7_9GAMM</name>
<dbReference type="PROSITE" id="PS50112">
    <property type="entry name" value="PAS"/>
    <property type="match status" value="1"/>
</dbReference>
<dbReference type="PROSITE" id="PS50887">
    <property type="entry name" value="GGDEF"/>
    <property type="match status" value="1"/>
</dbReference>
<comment type="cofactor">
    <cofactor evidence="1">
        <name>Mg(2+)</name>
        <dbReference type="ChEBI" id="CHEBI:18420"/>
    </cofactor>
</comment>
<feature type="domain" description="GGDEF" evidence="12">
    <location>
        <begin position="534"/>
        <end position="668"/>
    </location>
</feature>
<dbReference type="Pfam" id="PF14827">
    <property type="entry name" value="dCache_3"/>
    <property type="match status" value="1"/>
</dbReference>
<dbReference type="SMART" id="SM00086">
    <property type="entry name" value="PAC"/>
    <property type="match status" value="1"/>
</dbReference>
<evidence type="ECO:0000256" key="3">
    <source>
        <dbReference type="ARBA" id="ARBA00022553"/>
    </source>
</evidence>
<keyword evidence="6" id="KW-0418">Kinase</keyword>
<evidence type="ECO:0000256" key="4">
    <source>
        <dbReference type="ARBA" id="ARBA00022679"/>
    </source>
</evidence>
<dbReference type="SMART" id="SM00267">
    <property type="entry name" value="GGDEF"/>
    <property type="match status" value="1"/>
</dbReference>
<dbReference type="NCBIfam" id="TIGR00254">
    <property type="entry name" value="GGDEF"/>
    <property type="match status" value="1"/>
</dbReference>
<evidence type="ECO:0000256" key="2">
    <source>
        <dbReference type="ARBA" id="ARBA00004370"/>
    </source>
</evidence>
<evidence type="ECO:0000259" key="10">
    <source>
        <dbReference type="PROSITE" id="PS50112"/>
    </source>
</evidence>
<dbReference type="InterPro" id="IPR029151">
    <property type="entry name" value="Sensor-like_sf"/>
</dbReference>
<dbReference type="InterPro" id="IPR000160">
    <property type="entry name" value="GGDEF_dom"/>
</dbReference>
<dbReference type="InterPro" id="IPR000014">
    <property type="entry name" value="PAS"/>
</dbReference>
<dbReference type="Pfam" id="PF00990">
    <property type="entry name" value="GGDEF"/>
    <property type="match status" value="1"/>
</dbReference>
<sequence>MKLKFKSKVFLALSVAILIIDICYILLNYTLEKETLNKNLINQGENLESSYQLLMSQEQETMLAIATFVANDPEVAELFYHGKQAIEQEGGGKGKERAAAIRKQLFNKVAPAWQEVQNSFSARQLHFHLGPGSTSFLRVHNEKKYGDTMHDIRHIIVDANRDKQALSGLETGRIYSGIRGVVPVYFTDKINQQRIHVGSLEVGTSFDSLLDTLDNEFDLGIAVLFTAEHIDNLLWEDAKAKRFGSKLNQCNCYLEAISRENAGDFITSIASETVYNQTTVKQSEVAGKHYAITYIPVRDYLGQKDSSQPDIGNIVLWRNIDAQINAFNDSITYNIVYGIIGFLLLEILIYFAVKLAVRSLEDEVQHQATKLLKNSWDLNLADKIIENLREGIIITDEDAAIVRINQAVADITGYQKDELLGQNPNIFSANTQPNEFYESMWQQLDEKGYWQGEIWNRRKDGEFFAESLTITAVRDESAQVRNYVSVFSDVTQQAKKRQHLEKAAFFDTLTGLPNRLLLADRLAQAIELAKRNDIFVACVFIDLDKFKPVNDTYGHQAGDHLLVTLAARMSTILRKQDTLARIGGDEFVAVIGNLTEQETCLTLIERLNAEILNPVKYQDDMLCVSASIGISFYDPKHDISAETLQKQADKAMYKAKELGRNGYQIFTDSMMEN</sequence>
<dbReference type="AlphaFoldDB" id="A0A3A3EQW7"/>
<dbReference type="SUPFAM" id="SSF55073">
    <property type="entry name" value="Nucleotide cyclase"/>
    <property type="match status" value="1"/>
</dbReference>
<feature type="domain" description="PAC" evidence="11">
    <location>
        <begin position="450"/>
        <end position="502"/>
    </location>
</feature>
<organism evidence="13 14">
    <name type="scientific">Pseudoalteromonas gelatinilytica</name>
    <dbReference type="NCBI Taxonomy" id="1703256"/>
    <lineage>
        <taxon>Bacteria</taxon>
        <taxon>Pseudomonadati</taxon>
        <taxon>Pseudomonadota</taxon>
        <taxon>Gammaproteobacteria</taxon>
        <taxon>Alteromonadales</taxon>
        <taxon>Pseudoalteromonadaceae</taxon>
        <taxon>Pseudoalteromonas</taxon>
    </lineage>
</organism>
<dbReference type="InterPro" id="IPR052163">
    <property type="entry name" value="DGC-Regulatory_Protein"/>
</dbReference>
<dbReference type="InterPro" id="IPR043128">
    <property type="entry name" value="Rev_trsase/Diguanyl_cyclase"/>
</dbReference>
<dbReference type="EMBL" id="QYSE01000002">
    <property type="protein sequence ID" value="RJF35743.1"/>
    <property type="molecule type" value="Genomic_DNA"/>
</dbReference>
<dbReference type="InterPro" id="IPR035965">
    <property type="entry name" value="PAS-like_dom_sf"/>
</dbReference>
<dbReference type="Pfam" id="PF13426">
    <property type="entry name" value="PAS_9"/>
    <property type="match status" value="1"/>
</dbReference>
<keyword evidence="8" id="KW-0902">Two-component regulatory system</keyword>
<dbReference type="PANTHER" id="PTHR46663">
    <property type="entry name" value="DIGUANYLATE CYCLASE DGCT-RELATED"/>
    <property type="match status" value="1"/>
</dbReference>
<dbReference type="InterPro" id="IPR000700">
    <property type="entry name" value="PAS-assoc_C"/>
</dbReference>
<comment type="caution">
    <text evidence="13">The sequence shown here is derived from an EMBL/GenBank/DDBJ whole genome shotgun (WGS) entry which is preliminary data.</text>
</comment>
<evidence type="ECO:0000256" key="1">
    <source>
        <dbReference type="ARBA" id="ARBA00001946"/>
    </source>
</evidence>
<dbReference type="FunFam" id="3.30.70.270:FF:000001">
    <property type="entry name" value="Diguanylate cyclase domain protein"/>
    <property type="match status" value="1"/>
</dbReference>
<accession>A0A3A3EQW7</accession>
<protein>
    <submittedName>
        <fullName evidence="13">Diguanylate cyclase</fullName>
    </submittedName>
</protein>
<dbReference type="CDD" id="cd01949">
    <property type="entry name" value="GGDEF"/>
    <property type="match status" value="1"/>
</dbReference>
<dbReference type="GO" id="GO:0000160">
    <property type="term" value="P:phosphorelay signal transduction system"/>
    <property type="evidence" value="ECO:0007669"/>
    <property type="project" value="UniProtKB-KW"/>
</dbReference>
<gene>
    <name evidence="13" type="ORF">D4741_12300</name>
</gene>
<evidence type="ECO:0000259" key="11">
    <source>
        <dbReference type="PROSITE" id="PS50113"/>
    </source>
</evidence>
<dbReference type="SMART" id="SM00091">
    <property type="entry name" value="PAS"/>
    <property type="match status" value="1"/>
</dbReference>
<dbReference type="InterPro" id="IPR029787">
    <property type="entry name" value="Nucleotide_cyclase"/>
</dbReference>
<dbReference type="CDD" id="cd00130">
    <property type="entry name" value="PAS"/>
    <property type="match status" value="1"/>
</dbReference>
<dbReference type="GO" id="GO:0016301">
    <property type="term" value="F:kinase activity"/>
    <property type="evidence" value="ECO:0007669"/>
    <property type="project" value="UniProtKB-KW"/>
</dbReference>
<evidence type="ECO:0000256" key="9">
    <source>
        <dbReference type="SAM" id="Phobius"/>
    </source>
</evidence>
<keyword evidence="5" id="KW-0547">Nucleotide-binding</keyword>
<evidence type="ECO:0000256" key="6">
    <source>
        <dbReference type="ARBA" id="ARBA00022777"/>
    </source>
</evidence>
<proteinExistence type="predicted"/>
<dbReference type="PANTHER" id="PTHR46663:SF3">
    <property type="entry name" value="SLL0267 PROTEIN"/>
    <property type="match status" value="1"/>
</dbReference>
<dbReference type="SUPFAM" id="SSF103190">
    <property type="entry name" value="Sensory domain-like"/>
    <property type="match status" value="1"/>
</dbReference>
<dbReference type="Proteomes" id="UP000265938">
    <property type="component" value="Unassembled WGS sequence"/>
</dbReference>
<dbReference type="NCBIfam" id="TIGR00229">
    <property type="entry name" value="sensory_box"/>
    <property type="match status" value="1"/>
</dbReference>
<feature type="domain" description="PAS" evidence="10">
    <location>
        <begin position="377"/>
        <end position="423"/>
    </location>
</feature>
<evidence type="ECO:0000313" key="13">
    <source>
        <dbReference type="EMBL" id="RJF35743.1"/>
    </source>
</evidence>
<evidence type="ECO:0000259" key="12">
    <source>
        <dbReference type="PROSITE" id="PS50887"/>
    </source>
</evidence>
<keyword evidence="9" id="KW-0812">Transmembrane</keyword>
<dbReference type="Gene3D" id="3.30.450.20">
    <property type="entry name" value="PAS domain"/>
    <property type="match status" value="1"/>
</dbReference>
<dbReference type="InterPro" id="IPR001610">
    <property type="entry name" value="PAC"/>
</dbReference>
<evidence type="ECO:0000313" key="14">
    <source>
        <dbReference type="Proteomes" id="UP000265938"/>
    </source>
</evidence>